<reference evidence="1" key="1">
    <citation type="submission" date="2023-07" db="EMBL/GenBank/DDBJ databases">
        <title>Bifidobacterium aquikefiriaerophilum sp. nov. and Bifidobacterium eccum sp. nov., isolated from water kefir.</title>
        <authorList>
            <person name="Breselge S."/>
            <person name="Bellassi P."/>
            <person name="Barcenilla C."/>
            <person name="Alvarez-Ordonez A."/>
            <person name="Morelli L."/>
            <person name="Cotter P.D."/>
        </authorList>
    </citation>
    <scope>NUCLEOTIDE SEQUENCE</scope>
    <source>
        <strain evidence="1">WK041_4_12</strain>
    </source>
</reference>
<proteinExistence type="predicted"/>
<dbReference type="KEGG" id="baqk:QN215_03130"/>
<dbReference type="AlphaFoldDB" id="A0AB39U8G0"/>
<evidence type="ECO:0000313" key="1">
    <source>
        <dbReference type="EMBL" id="XDS45131.1"/>
    </source>
</evidence>
<dbReference type="RefSeq" id="WP_369344668.1">
    <property type="nucleotide sequence ID" value="NZ_CP129674.1"/>
</dbReference>
<evidence type="ECO:0008006" key="2">
    <source>
        <dbReference type="Google" id="ProtNLM"/>
    </source>
</evidence>
<sequence>MFQLYSSEDVYAETLAHIRDDNPELSGGQITAIRAQLQEIANEIKEYDCRKAKETFIGADTGDLHVHAATVQGQCEYLLTNDRKLYNQLSEDQLETLPYEVCSADEFFCLAAEASAVILDKALTSQLRYWSVKMNNPPRQYDLLERASCPMFALLVKRATMRKIGMTPEQIDRQMPLGSNFSGEMQSSSVRYLAQISENQR</sequence>
<protein>
    <recommendedName>
        <fullName evidence="2">PIN domain-containing protein</fullName>
    </recommendedName>
</protein>
<organism evidence="1">
    <name type="scientific">Bifidobacterium aquikefiricola</name>
    <dbReference type="NCBI Taxonomy" id="3059038"/>
    <lineage>
        <taxon>Bacteria</taxon>
        <taxon>Bacillati</taxon>
        <taxon>Actinomycetota</taxon>
        <taxon>Actinomycetes</taxon>
        <taxon>Bifidobacteriales</taxon>
        <taxon>Bifidobacteriaceae</taxon>
        <taxon>Bifidobacterium</taxon>
    </lineage>
</organism>
<dbReference type="EMBL" id="CP129674">
    <property type="protein sequence ID" value="XDS45131.1"/>
    <property type="molecule type" value="Genomic_DNA"/>
</dbReference>
<accession>A0AB39U8G0</accession>
<gene>
    <name evidence="1" type="ORF">QN215_03130</name>
</gene>
<name>A0AB39U8G0_9BIFI</name>